<organism evidence="3">
    <name type="scientific">Sesamum latifolium</name>
    <dbReference type="NCBI Taxonomy" id="2727402"/>
    <lineage>
        <taxon>Eukaryota</taxon>
        <taxon>Viridiplantae</taxon>
        <taxon>Streptophyta</taxon>
        <taxon>Embryophyta</taxon>
        <taxon>Tracheophyta</taxon>
        <taxon>Spermatophyta</taxon>
        <taxon>Magnoliopsida</taxon>
        <taxon>eudicotyledons</taxon>
        <taxon>Gunneridae</taxon>
        <taxon>Pentapetalae</taxon>
        <taxon>asterids</taxon>
        <taxon>lamiids</taxon>
        <taxon>Lamiales</taxon>
        <taxon>Pedaliaceae</taxon>
        <taxon>Sesamum</taxon>
    </lineage>
</organism>
<accession>A0AAW2VYM9</accession>
<evidence type="ECO:0008006" key="4">
    <source>
        <dbReference type="Google" id="ProtNLM"/>
    </source>
</evidence>
<evidence type="ECO:0000313" key="3">
    <source>
        <dbReference type="EMBL" id="KAL0433516.1"/>
    </source>
</evidence>
<sequence>MGSKPRGHGIVCLLLERMGQQASRSGSRRASSRQSKGWKEGYLNHSTIKLEICVNKFLERLVEQSLPLIPSFYVRSQDTPKHSMAPKRNQVALTEKNINSTAVGQSSTTPSDGSNSASPIKINSKSTPFATLPAMVTEATMMEEQVAQMAQALADLQKIVEDKDLQISQLMNKLEPTNAGESSHKHSSASKHEMIANTIKAQYGRSAQNSPAYSKPYSKWIDALRMPIGYQPPKLQQFDGKGNPKQHIAHFIETCNNVDTDDVLLVK</sequence>
<feature type="region of interest" description="Disordered" evidence="2">
    <location>
        <begin position="99"/>
        <end position="122"/>
    </location>
</feature>
<dbReference type="AlphaFoldDB" id="A0AAW2VYM9"/>
<name>A0AAW2VYM9_9LAMI</name>
<feature type="coiled-coil region" evidence="1">
    <location>
        <begin position="139"/>
        <end position="173"/>
    </location>
</feature>
<gene>
    <name evidence="3" type="ORF">Slati_2685900</name>
</gene>
<keyword evidence="1" id="KW-0175">Coiled coil</keyword>
<dbReference type="EMBL" id="JACGWN010000009">
    <property type="protein sequence ID" value="KAL0433516.1"/>
    <property type="molecule type" value="Genomic_DNA"/>
</dbReference>
<dbReference type="PANTHER" id="PTHR33437">
    <property type="entry name" value="OS06G0361200 PROTEIN"/>
    <property type="match status" value="1"/>
</dbReference>
<reference evidence="3" key="1">
    <citation type="submission" date="2020-06" db="EMBL/GenBank/DDBJ databases">
        <authorList>
            <person name="Li T."/>
            <person name="Hu X."/>
            <person name="Zhang T."/>
            <person name="Song X."/>
            <person name="Zhang H."/>
            <person name="Dai N."/>
            <person name="Sheng W."/>
            <person name="Hou X."/>
            <person name="Wei L."/>
        </authorList>
    </citation>
    <scope>NUCLEOTIDE SEQUENCE</scope>
    <source>
        <strain evidence="3">KEN1</strain>
        <tissue evidence="3">Leaf</tissue>
    </source>
</reference>
<proteinExistence type="predicted"/>
<reference evidence="3" key="2">
    <citation type="journal article" date="2024" name="Plant">
        <title>Genomic evolution and insights into agronomic trait innovations of Sesamum species.</title>
        <authorList>
            <person name="Miao H."/>
            <person name="Wang L."/>
            <person name="Qu L."/>
            <person name="Liu H."/>
            <person name="Sun Y."/>
            <person name="Le M."/>
            <person name="Wang Q."/>
            <person name="Wei S."/>
            <person name="Zheng Y."/>
            <person name="Lin W."/>
            <person name="Duan Y."/>
            <person name="Cao H."/>
            <person name="Xiong S."/>
            <person name="Wang X."/>
            <person name="Wei L."/>
            <person name="Li C."/>
            <person name="Ma Q."/>
            <person name="Ju M."/>
            <person name="Zhao R."/>
            <person name="Li G."/>
            <person name="Mu C."/>
            <person name="Tian Q."/>
            <person name="Mei H."/>
            <person name="Zhang T."/>
            <person name="Gao T."/>
            <person name="Zhang H."/>
        </authorList>
    </citation>
    <scope>NUCLEOTIDE SEQUENCE</scope>
    <source>
        <strain evidence="3">KEN1</strain>
    </source>
</reference>
<comment type="caution">
    <text evidence="3">The sequence shown here is derived from an EMBL/GenBank/DDBJ whole genome shotgun (WGS) entry which is preliminary data.</text>
</comment>
<evidence type="ECO:0000256" key="1">
    <source>
        <dbReference type="SAM" id="Coils"/>
    </source>
</evidence>
<evidence type="ECO:0000256" key="2">
    <source>
        <dbReference type="SAM" id="MobiDB-lite"/>
    </source>
</evidence>
<protein>
    <recommendedName>
        <fullName evidence="4">Ty3-gypsy retrotransposon protein</fullName>
    </recommendedName>
</protein>
<dbReference type="PANTHER" id="PTHR33437:SF2">
    <property type="entry name" value="OS06G0361200 PROTEIN"/>
    <property type="match status" value="1"/>
</dbReference>